<organism evidence="1 2">
    <name type="scientific">Parnassius mnemosyne</name>
    <name type="common">clouded apollo</name>
    <dbReference type="NCBI Taxonomy" id="213953"/>
    <lineage>
        <taxon>Eukaryota</taxon>
        <taxon>Metazoa</taxon>
        <taxon>Ecdysozoa</taxon>
        <taxon>Arthropoda</taxon>
        <taxon>Hexapoda</taxon>
        <taxon>Insecta</taxon>
        <taxon>Pterygota</taxon>
        <taxon>Neoptera</taxon>
        <taxon>Endopterygota</taxon>
        <taxon>Lepidoptera</taxon>
        <taxon>Glossata</taxon>
        <taxon>Ditrysia</taxon>
        <taxon>Papilionoidea</taxon>
        <taxon>Papilionidae</taxon>
        <taxon>Parnassiinae</taxon>
        <taxon>Parnassini</taxon>
        <taxon>Parnassius</taxon>
        <taxon>Driopa</taxon>
    </lineage>
</organism>
<name>A0AAV1M763_9NEOP</name>
<dbReference type="EMBL" id="CAVLGL010000137">
    <property type="protein sequence ID" value="CAK1602292.1"/>
    <property type="molecule type" value="Genomic_DNA"/>
</dbReference>
<keyword evidence="2" id="KW-1185">Reference proteome</keyword>
<evidence type="ECO:0000313" key="1">
    <source>
        <dbReference type="EMBL" id="CAK1602292.1"/>
    </source>
</evidence>
<dbReference type="Proteomes" id="UP001314205">
    <property type="component" value="Unassembled WGS sequence"/>
</dbReference>
<dbReference type="AlphaFoldDB" id="A0AAV1M763"/>
<reference evidence="1 2" key="1">
    <citation type="submission" date="2023-11" db="EMBL/GenBank/DDBJ databases">
        <authorList>
            <person name="Hedman E."/>
            <person name="Englund M."/>
            <person name="Stromberg M."/>
            <person name="Nyberg Akerstrom W."/>
            <person name="Nylinder S."/>
            <person name="Jareborg N."/>
            <person name="Kallberg Y."/>
            <person name="Kronander E."/>
        </authorList>
    </citation>
    <scope>NUCLEOTIDE SEQUENCE [LARGE SCALE GENOMIC DNA]</scope>
</reference>
<proteinExistence type="predicted"/>
<gene>
    <name evidence="1" type="ORF">PARMNEM_LOCUS20818</name>
</gene>
<protein>
    <submittedName>
        <fullName evidence="1">Uncharacterized protein</fullName>
    </submittedName>
</protein>
<comment type="caution">
    <text evidence="1">The sequence shown here is derived from an EMBL/GenBank/DDBJ whole genome shotgun (WGS) entry which is preliminary data.</text>
</comment>
<accession>A0AAV1M763</accession>
<sequence>MTTQKNTKKFEEILESDDEFPDDFIEPPDIPAYLNDHRFEPIKFDWIYNKNIGNKNLNVPNNKTKNILIYDKCNKKGLLSKYDMYCLKSLENKIADNTLLWFVNYLMCKDMQSQYKFLRSCLVNEDVCTLNQCKKVIDNYIDLNKKCNYRIIVK</sequence>
<evidence type="ECO:0000313" key="2">
    <source>
        <dbReference type="Proteomes" id="UP001314205"/>
    </source>
</evidence>